<evidence type="ECO:0000259" key="5">
    <source>
        <dbReference type="PROSITE" id="PS50222"/>
    </source>
</evidence>
<dbReference type="AlphaFoldDB" id="A0A0G4GX76"/>
<evidence type="ECO:0000313" key="7">
    <source>
        <dbReference type="Proteomes" id="UP000041254"/>
    </source>
</evidence>
<keyword evidence="2" id="KW-0677">Repeat</keyword>
<accession>A0A0G4GX76</accession>
<sequence length="239" mass="27451">MPKVVPPKFEHPGLTGPLPYDPSPSSRGQMVGSPRVGPLENVELVEALNTWRNKIDNKYHNIREAFKHLKGKYDGYMTYEDFSHAVSLVLGELSRPSLIRDLFELFDQDKDGVVSWPEFQDMTATTGCGLIDRFRPRWITPPKDGGFLDIETATILLWSKIHERFMSIQSAYLGFNDNLDAKIDEQEFHAFLQKCGIFMRPEDEEKLFANLDYNNDGKISVREFYDSFKKEAHPKGIAM</sequence>
<dbReference type="SMART" id="SM00054">
    <property type="entry name" value="EFh"/>
    <property type="match status" value="3"/>
</dbReference>
<dbReference type="PANTHER" id="PTHR34524">
    <property type="entry name" value="CALCYPHOSIN"/>
    <property type="match status" value="1"/>
</dbReference>
<feature type="region of interest" description="Disordered" evidence="4">
    <location>
        <begin position="1"/>
        <end position="35"/>
    </location>
</feature>
<evidence type="ECO:0000256" key="2">
    <source>
        <dbReference type="ARBA" id="ARBA00022737"/>
    </source>
</evidence>
<dbReference type="Proteomes" id="UP000041254">
    <property type="component" value="Unassembled WGS sequence"/>
</dbReference>
<dbReference type="Gene3D" id="1.10.238.10">
    <property type="entry name" value="EF-hand"/>
    <property type="match status" value="1"/>
</dbReference>
<dbReference type="InParanoid" id="A0A0G4GX76"/>
<dbReference type="Pfam" id="PF13499">
    <property type="entry name" value="EF-hand_7"/>
    <property type="match status" value="1"/>
</dbReference>
<gene>
    <name evidence="6" type="ORF">Vbra_899</name>
</gene>
<name>A0A0G4GX76_VITBC</name>
<dbReference type="InterPro" id="IPR011992">
    <property type="entry name" value="EF-hand-dom_pair"/>
</dbReference>
<keyword evidence="7" id="KW-1185">Reference proteome</keyword>
<evidence type="ECO:0000256" key="1">
    <source>
        <dbReference type="ARBA" id="ARBA00022723"/>
    </source>
</evidence>
<keyword evidence="1" id="KW-0479">Metal-binding</keyword>
<proteinExistence type="predicted"/>
<dbReference type="VEuPathDB" id="CryptoDB:Vbra_899"/>
<dbReference type="PROSITE" id="PS00018">
    <property type="entry name" value="EF_HAND_1"/>
    <property type="match status" value="2"/>
</dbReference>
<feature type="domain" description="EF-hand" evidence="5">
    <location>
        <begin position="199"/>
        <end position="234"/>
    </location>
</feature>
<dbReference type="InterPro" id="IPR051581">
    <property type="entry name" value="Ca-bind"/>
</dbReference>
<dbReference type="InterPro" id="IPR002048">
    <property type="entry name" value="EF_hand_dom"/>
</dbReference>
<dbReference type="OrthoDB" id="296982at2759"/>
<evidence type="ECO:0000313" key="6">
    <source>
        <dbReference type="EMBL" id="CEM35658.1"/>
    </source>
</evidence>
<dbReference type="SUPFAM" id="SSF47473">
    <property type="entry name" value="EF-hand"/>
    <property type="match status" value="1"/>
</dbReference>
<dbReference type="PROSITE" id="PS50222">
    <property type="entry name" value="EF_HAND_2"/>
    <property type="match status" value="2"/>
</dbReference>
<dbReference type="PhylomeDB" id="A0A0G4GX76"/>
<protein>
    <recommendedName>
        <fullName evidence="5">EF-hand domain-containing protein</fullName>
    </recommendedName>
</protein>
<evidence type="ECO:0000256" key="3">
    <source>
        <dbReference type="ARBA" id="ARBA00022837"/>
    </source>
</evidence>
<evidence type="ECO:0000256" key="4">
    <source>
        <dbReference type="SAM" id="MobiDB-lite"/>
    </source>
</evidence>
<feature type="domain" description="EF-hand" evidence="5">
    <location>
        <begin position="94"/>
        <end position="129"/>
    </location>
</feature>
<keyword evidence="3" id="KW-0106">Calcium</keyword>
<dbReference type="CDD" id="cd00051">
    <property type="entry name" value="EFh"/>
    <property type="match status" value="1"/>
</dbReference>
<organism evidence="6 7">
    <name type="scientific">Vitrella brassicaformis (strain CCMP3155)</name>
    <dbReference type="NCBI Taxonomy" id="1169540"/>
    <lineage>
        <taxon>Eukaryota</taxon>
        <taxon>Sar</taxon>
        <taxon>Alveolata</taxon>
        <taxon>Colpodellida</taxon>
        <taxon>Vitrellaceae</taxon>
        <taxon>Vitrella</taxon>
    </lineage>
</organism>
<dbReference type="Pfam" id="PF13202">
    <property type="entry name" value="EF-hand_5"/>
    <property type="match status" value="1"/>
</dbReference>
<dbReference type="EMBL" id="CDMY01000859">
    <property type="protein sequence ID" value="CEM35658.1"/>
    <property type="molecule type" value="Genomic_DNA"/>
</dbReference>
<dbReference type="InterPro" id="IPR018247">
    <property type="entry name" value="EF_Hand_1_Ca_BS"/>
</dbReference>
<reference evidence="6 7" key="1">
    <citation type="submission" date="2014-11" db="EMBL/GenBank/DDBJ databases">
        <authorList>
            <person name="Zhu J."/>
            <person name="Qi W."/>
            <person name="Song R."/>
        </authorList>
    </citation>
    <scope>NUCLEOTIDE SEQUENCE [LARGE SCALE GENOMIC DNA]</scope>
</reference>
<dbReference type="GO" id="GO:0005509">
    <property type="term" value="F:calcium ion binding"/>
    <property type="evidence" value="ECO:0007669"/>
    <property type="project" value="InterPro"/>
</dbReference>